<protein>
    <submittedName>
        <fullName evidence="1">Uncharacterized protein</fullName>
    </submittedName>
</protein>
<dbReference type="Proteomes" id="UP000186230">
    <property type="component" value="Chromosome"/>
</dbReference>
<name>A0A1L7HZT6_9FLAO</name>
<dbReference type="EMBL" id="CP016359">
    <property type="protein sequence ID" value="APU66851.1"/>
    <property type="molecule type" value="Genomic_DNA"/>
</dbReference>
<dbReference type="KEGG" id="gfl:GRFL_0127"/>
<organism evidence="1 2">
    <name type="scientific">Christiangramia flava JLT2011</name>
    <dbReference type="NCBI Taxonomy" id="1229726"/>
    <lineage>
        <taxon>Bacteria</taxon>
        <taxon>Pseudomonadati</taxon>
        <taxon>Bacteroidota</taxon>
        <taxon>Flavobacteriia</taxon>
        <taxon>Flavobacteriales</taxon>
        <taxon>Flavobacteriaceae</taxon>
        <taxon>Christiangramia</taxon>
    </lineage>
</organism>
<reference evidence="1 2" key="1">
    <citation type="submission" date="2016-07" db="EMBL/GenBank/DDBJ databases">
        <title>Multi-omics approach to identify versatile polysaccharide utilization systems of a marine flavobacterium Gramella flava.</title>
        <authorList>
            <person name="Tang K."/>
        </authorList>
    </citation>
    <scope>NUCLEOTIDE SEQUENCE [LARGE SCALE GENOMIC DNA]</scope>
    <source>
        <strain evidence="1 2">JLT2011</strain>
    </source>
</reference>
<evidence type="ECO:0000313" key="2">
    <source>
        <dbReference type="Proteomes" id="UP000186230"/>
    </source>
</evidence>
<dbReference type="RefSeq" id="WP_083642566.1">
    <property type="nucleotide sequence ID" value="NZ_AMRU01000010.1"/>
</dbReference>
<accession>A0A1L7HZT6</accession>
<dbReference type="STRING" id="1229726.GRFL_0127"/>
<proteinExistence type="predicted"/>
<evidence type="ECO:0000313" key="1">
    <source>
        <dbReference type="EMBL" id="APU66851.1"/>
    </source>
</evidence>
<keyword evidence="2" id="KW-1185">Reference proteome</keyword>
<dbReference type="AlphaFoldDB" id="A0A1L7HZT6"/>
<sequence>MKLNYNYMVLALLLVLCLTGCSKDEASSVNTPDESQSATITFQALLDNLANRSMNKAHFDQVPTCSDGVPEIAVIGIEYGSESKTVVVDILEDEEGYFTAYSEDLKVPVPSDGTTTVTVTSFMVYDGATDGDETDMYYSSDYGNLIWIAPISTDDENEDQFAGYVDNPLPYSFELSPGTKPYIPIDVLCFDRRMVNEYGYVFFDIDQKEIFNFCLFGNYCTPSGRHYVANYSIDVWLGDDNTGIQIYDGLISEAVDSNNDGIYEESPLCIGLPDDPDTANEEYYFEITLRDSPEYDAGDDEGRVVLAGVLTEEEAKNLFVGDSMLEYYHFQVGNCGESDTPPIFNDPEDETMRYKSCLGALNGSEAVIFAYAKLEGNYLTTEVWAPYVPSGEHMQHLHGSADDTFISSCPDESDDANNDGYIDINEGLSDYGLPQLFLTTSGATNASGGTWPSGSSYMYSRTVTLGSADTPSKAAMTPLDHKTVVVHGMMVDGTFDPNMPIACGQLELNN</sequence>
<gene>
    <name evidence="1" type="ORF">GRFL_0127</name>
</gene>
<dbReference type="OrthoDB" id="972683at2"/>